<evidence type="ECO:0000313" key="1">
    <source>
        <dbReference type="EMBL" id="RUQ28945.1"/>
    </source>
</evidence>
<dbReference type="GO" id="GO:0008270">
    <property type="term" value="F:zinc ion binding"/>
    <property type="evidence" value="ECO:0007669"/>
    <property type="project" value="UniProtKB-KW"/>
</dbReference>
<accession>A0A3S0W6N4</accession>
<dbReference type="Pfam" id="PF10782">
    <property type="entry name" value="zf-C2HCIx2C"/>
    <property type="match status" value="1"/>
</dbReference>
<sequence length="73" mass="8478">MKNRKVIYSEVEAVLEDYCKDCFLYSTLRKEKGRNYAHKFCISQCTVGEKLKEIGNELSGNKNKLKNEKGRLS</sequence>
<reference evidence="1 2" key="1">
    <citation type="submission" date="2018-12" db="EMBL/GenBank/DDBJ databases">
        <title>Bacillus chawlae sp. nov., Bacillus glennii sp. nov., and Bacillus saganii sp. nov. Isolated from the Vehicle Assembly Building at Kennedy Space Center where the Viking Spacecraft were Assembled.</title>
        <authorList>
            <person name="Seuylemezian A."/>
            <person name="Vaishampayan P."/>
        </authorList>
    </citation>
    <scope>NUCLEOTIDE SEQUENCE [LARGE SCALE GENOMIC DNA]</scope>
    <source>
        <strain evidence="1 2">L5</strain>
    </source>
</reference>
<name>A0A3S0W6N4_9BACI</name>
<dbReference type="EMBL" id="RYZZ01000013">
    <property type="protein sequence ID" value="RUQ28945.1"/>
    <property type="molecule type" value="Genomic_DNA"/>
</dbReference>
<protein>
    <submittedName>
        <fullName evidence="1">Zinc-finger domain-containing protein</fullName>
    </submittedName>
</protein>
<dbReference type="RefSeq" id="WP_126864863.1">
    <property type="nucleotide sequence ID" value="NZ_JAUSTX010000002.1"/>
</dbReference>
<evidence type="ECO:0000313" key="2">
    <source>
        <dbReference type="Proteomes" id="UP000267430"/>
    </source>
</evidence>
<dbReference type="InterPro" id="IPR019718">
    <property type="entry name" value="DUF2602"/>
</dbReference>
<gene>
    <name evidence="1" type="ORF">ELQ35_10850</name>
</gene>
<keyword evidence="1" id="KW-0863">Zinc-finger</keyword>
<proteinExistence type="predicted"/>
<keyword evidence="1" id="KW-0479">Metal-binding</keyword>
<dbReference type="Proteomes" id="UP000267430">
    <property type="component" value="Unassembled WGS sequence"/>
</dbReference>
<organism evidence="1 2">
    <name type="scientific">Peribacillus cavernae</name>
    <dbReference type="NCBI Taxonomy" id="1674310"/>
    <lineage>
        <taxon>Bacteria</taxon>
        <taxon>Bacillati</taxon>
        <taxon>Bacillota</taxon>
        <taxon>Bacilli</taxon>
        <taxon>Bacillales</taxon>
        <taxon>Bacillaceae</taxon>
        <taxon>Peribacillus</taxon>
    </lineage>
</organism>
<keyword evidence="2" id="KW-1185">Reference proteome</keyword>
<dbReference type="AlphaFoldDB" id="A0A3S0W6N4"/>
<comment type="caution">
    <text evidence="1">The sequence shown here is derived from an EMBL/GenBank/DDBJ whole genome shotgun (WGS) entry which is preliminary data.</text>
</comment>
<dbReference type="OrthoDB" id="2454446at2"/>
<keyword evidence="1" id="KW-0862">Zinc</keyword>